<evidence type="ECO:0000313" key="2">
    <source>
        <dbReference type="Proteomes" id="UP000006729"/>
    </source>
</evidence>
<name>A0ACC0S7E2_POPTR</name>
<comment type="caution">
    <text evidence="1">The sequence shown here is derived from an EMBL/GenBank/DDBJ whole genome shotgun (WGS) entry which is preliminary data.</text>
</comment>
<keyword evidence="2" id="KW-1185">Reference proteome</keyword>
<evidence type="ECO:0000313" key="1">
    <source>
        <dbReference type="EMBL" id="KAI9385328.1"/>
    </source>
</evidence>
<proteinExistence type="predicted"/>
<reference evidence="1 2" key="1">
    <citation type="journal article" date="2006" name="Science">
        <title>The genome of black cottonwood, Populus trichocarpa (Torr. &amp; Gray).</title>
        <authorList>
            <person name="Tuskan G.A."/>
            <person name="Difazio S."/>
            <person name="Jansson S."/>
            <person name="Bohlmann J."/>
            <person name="Grigoriev I."/>
            <person name="Hellsten U."/>
            <person name="Putnam N."/>
            <person name="Ralph S."/>
            <person name="Rombauts S."/>
            <person name="Salamov A."/>
            <person name="Schein J."/>
            <person name="Sterck L."/>
            <person name="Aerts A."/>
            <person name="Bhalerao R.R."/>
            <person name="Bhalerao R.P."/>
            <person name="Blaudez D."/>
            <person name="Boerjan W."/>
            <person name="Brun A."/>
            <person name="Brunner A."/>
            <person name="Busov V."/>
            <person name="Campbell M."/>
            <person name="Carlson J."/>
            <person name="Chalot M."/>
            <person name="Chapman J."/>
            <person name="Chen G.L."/>
            <person name="Cooper D."/>
            <person name="Coutinho P.M."/>
            <person name="Couturier J."/>
            <person name="Covert S."/>
            <person name="Cronk Q."/>
            <person name="Cunningham R."/>
            <person name="Davis J."/>
            <person name="Degroeve S."/>
            <person name="Dejardin A."/>
            <person name="Depamphilis C."/>
            <person name="Detter J."/>
            <person name="Dirks B."/>
            <person name="Dubchak I."/>
            <person name="Duplessis S."/>
            <person name="Ehlting J."/>
            <person name="Ellis B."/>
            <person name="Gendler K."/>
            <person name="Goodstein D."/>
            <person name="Gribskov M."/>
            <person name="Grimwood J."/>
            <person name="Groover A."/>
            <person name="Gunter L."/>
            <person name="Hamberger B."/>
            <person name="Heinze B."/>
            <person name="Helariutta Y."/>
            <person name="Henrissat B."/>
            <person name="Holligan D."/>
            <person name="Holt R."/>
            <person name="Huang W."/>
            <person name="Islam-Faridi N."/>
            <person name="Jones S."/>
            <person name="Jones-Rhoades M."/>
            <person name="Jorgensen R."/>
            <person name="Joshi C."/>
            <person name="Kangasjarvi J."/>
            <person name="Karlsson J."/>
            <person name="Kelleher C."/>
            <person name="Kirkpatrick R."/>
            <person name="Kirst M."/>
            <person name="Kohler A."/>
            <person name="Kalluri U."/>
            <person name="Larimer F."/>
            <person name="Leebens-Mack J."/>
            <person name="Leple J.C."/>
            <person name="Locascio P."/>
            <person name="Lou Y."/>
            <person name="Lucas S."/>
            <person name="Martin F."/>
            <person name="Montanini B."/>
            <person name="Napoli C."/>
            <person name="Nelson D.R."/>
            <person name="Nelson C."/>
            <person name="Nieminen K."/>
            <person name="Nilsson O."/>
            <person name="Pereda V."/>
            <person name="Peter G."/>
            <person name="Philippe R."/>
            <person name="Pilate G."/>
            <person name="Poliakov A."/>
            <person name="Razumovskaya J."/>
            <person name="Richardson P."/>
            <person name="Rinaldi C."/>
            <person name="Ritland K."/>
            <person name="Rouze P."/>
            <person name="Ryaboy D."/>
            <person name="Schmutz J."/>
            <person name="Schrader J."/>
            <person name="Segerman B."/>
            <person name="Shin H."/>
            <person name="Siddiqui A."/>
            <person name="Sterky F."/>
            <person name="Terry A."/>
            <person name="Tsai C.J."/>
            <person name="Uberbacher E."/>
            <person name="Unneberg P."/>
            <person name="Vahala J."/>
            <person name="Wall K."/>
            <person name="Wessler S."/>
            <person name="Yang G."/>
            <person name="Yin T."/>
            <person name="Douglas C."/>
            <person name="Marra M."/>
            <person name="Sandberg G."/>
            <person name="Van de Peer Y."/>
            <person name="Rokhsar D."/>
        </authorList>
    </citation>
    <scope>NUCLEOTIDE SEQUENCE [LARGE SCALE GENOMIC DNA]</scope>
    <source>
        <strain evidence="2">cv. Nisqually</strain>
    </source>
</reference>
<accession>A0ACC0S7E2</accession>
<organism evidence="1 2">
    <name type="scientific">Populus trichocarpa</name>
    <name type="common">Western balsam poplar</name>
    <name type="synonym">Populus balsamifera subsp. trichocarpa</name>
    <dbReference type="NCBI Taxonomy" id="3694"/>
    <lineage>
        <taxon>Eukaryota</taxon>
        <taxon>Viridiplantae</taxon>
        <taxon>Streptophyta</taxon>
        <taxon>Embryophyta</taxon>
        <taxon>Tracheophyta</taxon>
        <taxon>Spermatophyta</taxon>
        <taxon>Magnoliopsida</taxon>
        <taxon>eudicotyledons</taxon>
        <taxon>Gunneridae</taxon>
        <taxon>Pentapetalae</taxon>
        <taxon>rosids</taxon>
        <taxon>fabids</taxon>
        <taxon>Malpighiales</taxon>
        <taxon>Salicaceae</taxon>
        <taxon>Saliceae</taxon>
        <taxon>Populus</taxon>
    </lineage>
</organism>
<gene>
    <name evidence="1" type="ORF">POPTR_011G053600v4</name>
</gene>
<dbReference type="Proteomes" id="UP000006729">
    <property type="component" value="Chromosome 11"/>
</dbReference>
<sequence>MGFVIAKAILTLLLSMLCFTVFSEKVEPADQPLHHGSHHHYPTAAPVSEPPSHAPSLAPAPHLHHHHHHHGHSPAPAPVNTPAHAPVHPPKPHSPPSVPAHPPMHPHPHPHPHPRSYHFPRKLVAVQGVVYCKSCNYSGVDTFLGAKPVPGATVKLQCNNTKYPLEVKATTDKNGYFLAKAPGTITNYGFHKCKVWLVSAPNTACSKITDIHGGLAGAILRPEKKPFVDEKKRGYALFSVGPFAFESKCPR</sequence>
<protein>
    <submittedName>
        <fullName evidence="1">Uncharacterized protein</fullName>
    </submittedName>
</protein>
<dbReference type="EMBL" id="CM009300">
    <property type="protein sequence ID" value="KAI9385328.1"/>
    <property type="molecule type" value="Genomic_DNA"/>
</dbReference>